<feature type="transmembrane region" description="Helical" evidence="2">
    <location>
        <begin position="286"/>
        <end position="310"/>
    </location>
</feature>
<feature type="compositionally biased region" description="Low complexity" evidence="1">
    <location>
        <begin position="922"/>
        <end position="939"/>
    </location>
</feature>
<feature type="compositionally biased region" description="Basic and acidic residues" evidence="1">
    <location>
        <begin position="8"/>
        <end position="19"/>
    </location>
</feature>
<accession>A0AAW1QTE5</accession>
<protein>
    <recommendedName>
        <fullName evidence="3">Fungal lipase-type domain-containing protein</fullName>
    </recommendedName>
</protein>
<feature type="transmembrane region" description="Helical" evidence="2">
    <location>
        <begin position="59"/>
        <end position="81"/>
    </location>
</feature>
<keyword evidence="2" id="KW-0472">Membrane</keyword>
<dbReference type="EMBL" id="JALJOS010000028">
    <property type="protein sequence ID" value="KAK9824760.1"/>
    <property type="molecule type" value="Genomic_DNA"/>
</dbReference>
<feature type="region of interest" description="Disordered" evidence="1">
    <location>
        <begin position="913"/>
        <end position="940"/>
    </location>
</feature>
<organism evidence="4 5">
    <name type="scientific">Apatococcus lobatus</name>
    <dbReference type="NCBI Taxonomy" id="904363"/>
    <lineage>
        <taxon>Eukaryota</taxon>
        <taxon>Viridiplantae</taxon>
        <taxon>Chlorophyta</taxon>
        <taxon>core chlorophytes</taxon>
        <taxon>Trebouxiophyceae</taxon>
        <taxon>Chlorellales</taxon>
        <taxon>Chlorellaceae</taxon>
        <taxon>Apatococcus</taxon>
    </lineage>
</organism>
<dbReference type="CDD" id="cd00519">
    <property type="entry name" value="Lipase_3"/>
    <property type="match status" value="1"/>
</dbReference>
<feature type="compositionally biased region" description="Polar residues" evidence="1">
    <location>
        <begin position="784"/>
        <end position="802"/>
    </location>
</feature>
<feature type="transmembrane region" description="Helical" evidence="2">
    <location>
        <begin position="140"/>
        <end position="160"/>
    </location>
</feature>
<dbReference type="PANTHER" id="PTHR45856:SF24">
    <property type="entry name" value="FUNGAL LIPASE-LIKE DOMAIN-CONTAINING PROTEIN"/>
    <property type="match status" value="1"/>
</dbReference>
<feature type="region of interest" description="Disordered" evidence="1">
    <location>
        <begin position="750"/>
        <end position="802"/>
    </location>
</feature>
<feature type="region of interest" description="Disordered" evidence="1">
    <location>
        <begin position="857"/>
        <end position="895"/>
    </location>
</feature>
<dbReference type="AlphaFoldDB" id="A0AAW1QTE5"/>
<reference evidence="4 5" key="1">
    <citation type="journal article" date="2024" name="Nat. Commun.">
        <title>Phylogenomics reveals the evolutionary origins of lichenization in chlorophyte algae.</title>
        <authorList>
            <person name="Puginier C."/>
            <person name="Libourel C."/>
            <person name="Otte J."/>
            <person name="Skaloud P."/>
            <person name="Haon M."/>
            <person name="Grisel S."/>
            <person name="Petersen M."/>
            <person name="Berrin J.G."/>
            <person name="Delaux P.M."/>
            <person name="Dal Grande F."/>
            <person name="Keller J."/>
        </authorList>
    </citation>
    <scope>NUCLEOTIDE SEQUENCE [LARGE SCALE GENOMIC DNA]</scope>
    <source>
        <strain evidence="4 5">SAG 2145</strain>
    </source>
</reference>
<evidence type="ECO:0000256" key="1">
    <source>
        <dbReference type="SAM" id="MobiDB-lite"/>
    </source>
</evidence>
<dbReference type="InterPro" id="IPR002921">
    <property type="entry name" value="Fungal_lipase-type"/>
</dbReference>
<evidence type="ECO:0000313" key="4">
    <source>
        <dbReference type="EMBL" id="KAK9824760.1"/>
    </source>
</evidence>
<dbReference type="SUPFAM" id="SSF53474">
    <property type="entry name" value="alpha/beta-Hydrolases"/>
    <property type="match status" value="1"/>
</dbReference>
<feature type="domain" description="Fungal lipase-type" evidence="3">
    <location>
        <begin position="502"/>
        <end position="648"/>
    </location>
</feature>
<feature type="transmembrane region" description="Helical" evidence="2">
    <location>
        <begin position="101"/>
        <end position="120"/>
    </location>
</feature>
<dbReference type="Proteomes" id="UP001438707">
    <property type="component" value="Unassembled WGS sequence"/>
</dbReference>
<feature type="transmembrane region" description="Helical" evidence="2">
    <location>
        <begin position="240"/>
        <end position="258"/>
    </location>
</feature>
<dbReference type="InterPro" id="IPR029058">
    <property type="entry name" value="AB_hydrolase_fold"/>
</dbReference>
<dbReference type="PANTHER" id="PTHR45856">
    <property type="entry name" value="ALPHA/BETA-HYDROLASES SUPERFAMILY PROTEIN"/>
    <property type="match status" value="1"/>
</dbReference>
<dbReference type="GO" id="GO:0006629">
    <property type="term" value="P:lipid metabolic process"/>
    <property type="evidence" value="ECO:0007669"/>
    <property type="project" value="InterPro"/>
</dbReference>
<keyword evidence="2" id="KW-1133">Transmembrane helix</keyword>
<dbReference type="Pfam" id="PF01764">
    <property type="entry name" value="Lipase_3"/>
    <property type="match status" value="1"/>
</dbReference>
<gene>
    <name evidence="4" type="ORF">WJX74_005593</name>
</gene>
<evidence type="ECO:0000313" key="5">
    <source>
        <dbReference type="Proteomes" id="UP001438707"/>
    </source>
</evidence>
<comment type="caution">
    <text evidence="4">The sequence shown here is derived from an EMBL/GenBank/DDBJ whole genome shotgun (WGS) entry which is preliminary data.</text>
</comment>
<feature type="region of interest" description="Disordered" evidence="1">
    <location>
        <begin position="1"/>
        <end position="38"/>
    </location>
</feature>
<keyword evidence="5" id="KW-1185">Reference proteome</keyword>
<sequence>MLKQTSADFKEVDLERPTPEEPESDLGIFPGSTQDHSKSQQTNDIILRMECMSDRQMKAALGVSYCANVLAFVALFTEFSIKLTGRRDDWPDAARAAAKANVSIGCVCLVELVWIAALWARRLIASHRLGKIWKRRRRRISILVELELLVQIINLIALLIPNSFVLYTPCNHINQYAITVMVAVRWTCWNTLFQLICIHAHNVNPWRNKSGCVTRQGQPVSTSTEPLVMDGPWSTHWPKLIIWCVMVVITALGCWQWIKQSHAPMIISGYSYCDERSVWRCDASRLVQVLLGLIVGCAFAWFTLWLNLIYRAKHHLYGLPYTDYKVANLFLRLQERGRWVFIVFFCLQMSLQWYVNNSSCASIAFTWQGLLPMQILASLNIGAWSYMMMPLSPGQEEVPKLQVWLQEFVWTRQQHQSLQKQRKQSGQVDHASGHALPLFCMEQTFSALYWSGLVYDSHETEAMEAKMGWGYELLGLEEHELVWEHRLDTKVLIGSGPNGIAIAFRGTASLRNAISDIQAWRADHPPKRGSKWLNKRPVVHSGFLQCWLEDGLGARVTSRLLQLATAWSAAHQGQPVPILFTGHSLGGALCQLAAYDLVKAASEAQLPIKLACYTFGAPRVGNHAFAHDFAEQIPDTWNIINDQDVIARRGKLWFLYKRAGHRVIINARGDLIVRPSFAEANVQRVPGGGSINQHYLGSYQQAMLAVCLAQFSAKRYREGMEGVTALAHAARPLAALFQQELSMSADDMAELARSGAPEQWHVRRKQLRTGAPEQWRDSALHARSSLTTHDSSSTAAPSVQDSSRALLGAAASERCLLPHSRPGEPNGHANEPCAMNHIAINRDVSAGAAPFAQQQSAPLGDVPLGRPSGEGICSTQPHSMSEHHGPQDKAGVQPSATHLPDAAAADPRLLQPDKEHARDHSSSSPLEPSSAEAPAAGEAAARDQLHPLASELDQVSLGGLIMPGHGLNRHRQGTLEKHRHNSLDWHGSNRLERHKHSSSASAVITEAGRQTTMQTNKQAPCKTNEFRSLGMHHQRSCTETDTKALSMPILGLDGAVTSAQGMHVGEGQTQETARLSHHVPTAVAGHVRGWFSRMRSGRRDPPKPADASAV</sequence>
<name>A0AAW1QTE5_9CHLO</name>
<evidence type="ECO:0000259" key="3">
    <source>
        <dbReference type="Pfam" id="PF01764"/>
    </source>
</evidence>
<dbReference type="InterPro" id="IPR051218">
    <property type="entry name" value="Sec_MonoDiacylglyc_Lipase"/>
</dbReference>
<dbReference type="Gene3D" id="3.40.50.1820">
    <property type="entry name" value="alpha/beta hydrolase"/>
    <property type="match status" value="1"/>
</dbReference>
<proteinExistence type="predicted"/>
<evidence type="ECO:0000256" key="2">
    <source>
        <dbReference type="SAM" id="Phobius"/>
    </source>
</evidence>
<keyword evidence="2" id="KW-0812">Transmembrane</keyword>